<evidence type="ECO:0000313" key="6">
    <source>
        <dbReference type="Proteomes" id="UP000321570"/>
    </source>
</evidence>
<name>A0A0R3SFW2_HYMDI</name>
<evidence type="ECO:0000313" key="5">
    <source>
        <dbReference type="Proteomes" id="UP000274504"/>
    </source>
</evidence>
<dbReference type="GO" id="GO:0015180">
    <property type="term" value="F:L-alanine transmembrane transporter activity"/>
    <property type="evidence" value="ECO:0007669"/>
    <property type="project" value="TreeGrafter"/>
</dbReference>
<reference evidence="3 5" key="2">
    <citation type="submission" date="2018-11" db="EMBL/GenBank/DDBJ databases">
        <authorList>
            <consortium name="Pathogen Informatics"/>
        </authorList>
    </citation>
    <scope>NUCLEOTIDE SEQUENCE [LARGE SCALE GENOMIC DNA]</scope>
</reference>
<dbReference type="Proteomes" id="UP000321570">
    <property type="component" value="Unassembled WGS sequence"/>
</dbReference>
<keyword evidence="6" id="KW-1185">Reference proteome</keyword>
<dbReference type="SMART" id="SM00642">
    <property type="entry name" value="Aamy"/>
    <property type="match status" value="1"/>
</dbReference>
<dbReference type="EMBL" id="UYSG01001222">
    <property type="protein sequence ID" value="VDL38474.1"/>
    <property type="molecule type" value="Genomic_DNA"/>
</dbReference>
<dbReference type="GO" id="GO:0016324">
    <property type="term" value="C:apical plasma membrane"/>
    <property type="evidence" value="ECO:0007669"/>
    <property type="project" value="TreeGrafter"/>
</dbReference>
<evidence type="ECO:0000259" key="2">
    <source>
        <dbReference type="SMART" id="SM00642"/>
    </source>
</evidence>
<dbReference type="Pfam" id="PF16028">
    <property type="entry name" value="SLC3A2_N"/>
    <property type="match status" value="1"/>
</dbReference>
<dbReference type="InterPro" id="IPR017853">
    <property type="entry name" value="GH"/>
</dbReference>
<evidence type="ECO:0000313" key="7">
    <source>
        <dbReference type="WBParaSite" id="HDID_0000375501-mRNA-1"/>
    </source>
</evidence>
<gene>
    <name evidence="3" type="ORF">HDID_LOCUS3753</name>
    <name evidence="4" type="ORF">WMSIL1_LOCUS9958</name>
</gene>
<dbReference type="AlphaFoldDB" id="A0A0R3SFW2"/>
<sequence length="604" mass="66010">MDDHSVENGDCKEVEEMAFIDKDKSIDNSEDEYPLLTKEDLMRIDQENPRWRWFRVSLIVLFWVIWFGLIAVSAVYIALTPRCPPRPVQEFWQSGVGYWVNPFAFKDSNRDLVGDLKGLAAATDYISENVGAGFVILTSLTPFYPKKIPLSSGKLSFTKVHPALGDVEDFESFVRTLKKKGLKVVVTLDFNSVSPDHELARGTNLISSKSDEFCLTGLNCAVQVDGSDFYSTYGNESNSVDLNLKSPEVLEEIKNATRFWLSKGADGILLANAAFYVEEGSCIGTSWGQVFPSCKLYTPGTISVIQELRKVVDEESNKSSRSRVLIADPGDTDHSIKAESLLGTKENPGAHVVVSRDFVFGSDLASSLSQFAGSMNASQFNPLALTVASPSDKPYSSLFSTASVFLLPGTPLVYAGSELGWSPENGLPPEALYPFGEKPVIGNVASHLCMPWDSRGVNFSDSDNVGDLFEKYITDLNITETVETAMAAGRGSSIFGLTQSLIKLRKNTPSLQWGNFNLATDLTSSKSISIFKRSAPGFDSVFVVMVRSGGSSSVIDFSANCSSLTPLVVYPPNSAFEPGVEIPNLKVYFKSSPEDNLYVFKCVA</sequence>
<keyword evidence="1" id="KW-0472">Membrane</keyword>
<reference evidence="7" key="1">
    <citation type="submission" date="2017-02" db="UniProtKB">
        <authorList>
            <consortium name="WormBaseParasite"/>
        </authorList>
    </citation>
    <scope>IDENTIFICATION</scope>
</reference>
<feature type="domain" description="Glycosyl hydrolase family 13 catalytic" evidence="2">
    <location>
        <begin position="99"/>
        <end position="447"/>
    </location>
</feature>
<feature type="transmembrane region" description="Helical" evidence="1">
    <location>
        <begin position="53"/>
        <end position="79"/>
    </location>
</feature>
<organism evidence="7">
    <name type="scientific">Hymenolepis diminuta</name>
    <name type="common">Rat tapeworm</name>
    <dbReference type="NCBI Taxonomy" id="6216"/>
    <lineage>
        <taxon>Eukaryota</taxon>
        <taxon>Metazoa</taxon>
        <taxon>Spiralia</taxon>
        <taxon>Lophotrochozoa</taxon>
        <taxon>Platyhelminthes</taxon>
        <taxon>Cestoda</taxon>
        <taxon>Eucestoda</taxon>
        <taxon>Cyclophyllidea</taxon>
        <taxon>Hymenolepididae</taxon>
        <taxon>Hymenolepis</taxon>
    </lineage>
</organism>
<dbReference type="Proteomes" id="UP000274504">
    <property type="component" value="Unassembled WGS sequence"/>
</dbReference>
<dbReference type="InterPro" id="IPR042280">
    <property type="entry name" value="SLC3A2"/>
</dbReference>
<dbReference type="PANTHER" id="PTHR46673:SF1">
    <property type="entry name" value="4F2 CELL-SURFACE ANTIGEN HEAVY CHAIN"/>
    <property type="match status" value="1"/>
</dbReference>
<dbReference type="PANTHER" id="PTHR46673">
    <property type="entry name" value="4F2 CELL-SURFACE ANTIGEN HEAVY CHAIN"/>
    <property type="match status" value="1"/>
</dbReference>
<dbReference type="InterPro" id="IPR006047">
    <property type="entry name" value="GH13_cat_dom"/>
</dbReference>
<evidence type="ECO:0000313" key="3">
    <source>
        <dbReference type="EMBL" id="VDL38474.1"/>
    </source>
</evidence>
<dbReference type="GO" id="GO:1904273">
    <property type="term" value="P:L-alanine import across plasma membrane"/>
    <property type="evidence" value="ECO:0007669"/>
    <property type="project" value="TreeGrafter"/>
</dbReference>
<dbReference type="WBParaSite" id="HDID_0000375501-mRNA-1">
    <property type="protein sequence ID" value="HDID_0000375501-mRNA-1"/>
    <property type="gene ID" value="HDID_0000375501"/>
</dbReference>
<dbReference type="GO" id="GO:0015173">
    <property type="term" value="F:aromatic amino acid transmembrane transporter activity"/>
    <property type="evidence" value="ECO:0007669"/>
    <property type="project" value="TreeGrafter"/>
</dbReference>
<dbReference type="Pfam" id="PF00128">
    <property type="entry name" value="Alpha-amylase"/>
    <property type="match status" value="1"/>
</dbReference>
<dbReference type="EMBL" id="CABIJS010000432">
    <property type="protein sequence ID" value="VUZ51166.1"/>
    <property type="molecule type" value="Genomic_DNA"/>
</dbReference>
<keyword evidence="1" id="KW-0812">Transmembrane</keyword>
<dbReference type="GO" id="GO:0015190">
    <property type="term" value="F:L-leucine transmembrane transporter activity"/>
    <property type="evidence" value="ECO:0007669"/>
    <property type="project" value="TreeGrafter"/>
</dbReference>
<dbReference type="STRING" id="6216.A0A0R3SFW2"/>
<dbReference type="GO" id="GO:0016323">
    <property type="term" value="C:basolateral plasma membrane"/>
    <property type="evidence" value="ECO:0007669"/>
    <property type="project" value="TreeGrafter"/>
</dbReference>
<dbReference type="OrthoDB" id="1740265at2759"/>
<dbReference type="Gene3D" id="3.20.20.80">
    <property type="entry name" value="Glycosidases"/>
    <property type="match status" value="3"/>
</dbReference>
<protein>
    <submittedName>
        <fullName evidence="7">Aamy domain-containing protein</fullName>
    </submittedName>
</protein>
<dbReference type="InterPro" id="IPR031984">
    <property type="entry name" value="SLC3A2_N"/>
</dbReference>
<dbReference type="GO" id="GO:0005975">
    <property type="term" value="P:carbohydrate metabolic process"/>
    <property type="evidence" value="ECO:0007669"/>
    <property type="project" value="InterPro"/>
</dbReference>
<dbReference type="GO" id="GO:0015823">
    <property type="term" value="P:phenylalanine transport"/>
    <property type="evidence" value="ECO:0007669"/>
    <property type="project" value="TreeGrafter"/>
</dbReference>
<evidence type="ECO:0000313" key="4">
    <source>
        <dbReference type="EMBL" id="VUZ51166.1"/>
    </source>
</evidence>
<accession>A0A0R3SFW2</accession>
<dbReference type="GO" id="GO:1903801">
    <property type="term" value="P:L-leucine import across plasma membrane"/>
    <property type="evidence" value="ECO:0007669"/>
    <property type="project" value="TreeGrafter"/>
</dbReference>
<evidence type="ECO:0000256" key="1">
    <source>
        <dbReference type="SAM" id="Phobius"/>
    </source>
</evidence>
<reference evidence="4 6" key="3">
    <citation type="submission" date="2019-07" db="EMBL/GenBank/DDBJ databases">
        <authorList>
            <person name="Jastrzebski P J."/>
            <person name="Paukszto L."/>
            <person name="Jastrzebski P J."/>
        </authorList>
    </citation>
    <scope>NUCLEOTIDE SEQUENCE [LARGE SCALE GENOMIC DNA]</scope>
    <source>
        <strain evidence="4 6">WMS-il1</strain>
    </source>
</reference>
<keyword evidence="1" id="KW-1133">Transmembrane helix</keyword>
<dbReference type="SUPFAM" id="SSF51445">
    <property type="entry name" value="(Trans)glycosidases"/>
    <property type="match status" value="1"/>
</dbReference>
<proteinExistence type="predicted"/>